<proteinExistence type="predicted"/>
<organism evidence="1 2">
    <name type="scientific">Cellvibrio polysaccharolyticus</name>
    <dbReference type="NCBI Taxonomy" id="2082724"/>
    <lineage>
        <taxon>Bacteria</taxon>
        <taxon>Pseudomonadati</taxon>
        <taxon>Pseudomonadota</taxon>
        <taxon>Gammaproteobacteria</taxon>
        <taxon>Cellvibrionales</taxon>
        <taxon>Cellvibrionaceae</taxon>
        <taxon>Cellvibrio</taxon>
    </lineage>
</organism>
<dbReference type="RefSeq" id="WP_193908701.1">
    <property type="nucleotide sequence ID" value="NZ_PRDL01000001.1"/>
</dbReference>
<accession>A0A928YU62</accession>
<protein>
    <submittedName>
        <fullName evidence="1">Uncharacterized protein</fullName>
    </submittedName>
</protein>
<dbReference type="Proteomes" id="UP000652567">
    <property type="component" value="Unassembled WGS sequence"/>
</dbReference>
<dbReference type="AlphaFoldDB" id="A0A928YU62"/>
<evidence type="ECO:0000313" key="1">
    <source>
        <dbReference type="EMBL" id="MBE8717105.1"/>
    </source>
</evidence>
<reference evidence="1" key="1">
    <citation type="submission" date="2018-07" db="EMBL/GenBank/DDBJ databases">
        <title>Genome assembly of strain Ka43.</title>
        <authorList>
            <person name="Kukolya J."/>
            <person name="Nagy I."/>
            <person name="Horvath B."/>
            <person name="Toth A."/>
        </authorList>
    </citation>
    <scope>NUCLEOTIDE SEQUENCE</scope>
    <source>
        <strain evidence="1">KB43</strain>
    </source>
</reference>
<gene>
    <name evidence="1" type="ORF">C4F51_07850</name>
</gene>
<dbReference type="EMBL" id="PRDL01000001">
    <property type="protein sequence ID" value="MBE8717105.1"/>
    <property type="molecule type" value="Genomic_DNA"/>
</dbReference>
<name>A0A928YU62_9GAMM</name>
<evidence type="ECO:0000313" key="2">
    <source>
        <dbReference type="Proteomes" id="UP000652567"/>
    </source>
</evidence>
<sequence length="153" mass="17168">MADLHMTDFYRDTARILVQLYNHFPNTIILYADDISGPNTPDEFGLPSARFQSCFSTMLWLAETGLIRYATTIRQEALDQTTLSRKALVILFSPVTLAVAASDRHFSTDTNTDTALPDVSLTHIEWLRTALNSQSSRLIEEAVQTILAHPLLN</sequence>
<keyword evidence="2" id="KW-1185">Reference proteome</keyword>
<comment type="caution">
    <text evidence="1">The sequence shown here is derived from an EMBL/GenBank/DDBJ whole genome shotgun (WGS) entry which is preliminary data.</text>
</comment>